<dbReference type="GeneID" id="70129707"/>
<feature type="compositionally biased region" description="Basic residues" evidence="1">
    <location>
        <begin position="1"/>
        <end position="12"/>
    </location>
</feature>
<evidence type="ECO:0000313" key="4">
    <source>
        <dbReference type="Proteomes" id="UP000758603"/>
    </source>
</evidence>
<evidence type="ECO:0000313" key="3">
    <source>
        <dbReference type="EMBL" id="KAH6647259.1"/>
    </source>
</evidence>
<proteinExistence type="predicted"/>
<dbReference type="Pfam" id="PF20233">
    <property type="entry name" value="DUF6590"/>
    <property type="match status" value="1"/>
</dbReference>
<dbReference type="RefSeq" id="XP_045953773.1">
    <property type="nucleotide sequence ID" value="XM_046100815.1"/>
</dbReference>
<name>A0A9P8RJL3_9PEZI</name>
<sequence length="496" mass="54776">MSGYHRSSKSHSRRPDNGDIAWGPWKISKKHGYEYRDGIDAQGQECKETRPPGSSQEDPRIPRNADVDGFPQELSNLAINEEASWGSPSQSYSHDSHLKEKGKGKGKGKDHAKTNVHAHNDDPDSQDYNDPYHPLQTPIPTVISESNFDSIDGGSIGGHFSSSLPLYDENSPNQAMYHNDSSTEHVPGMSPSMDASASLSTSLPQTHISYDDPVDGTQYGEEEQDSDFAAAIEESANMYYGQENLGESSNSAAPIINTSNYYPSAQGNLPTILEGQPNAGPSSGGIPKESFPNYNAREDYTWLQDSRFGIRHSNEFQPGTVFKVVWAEPKGSGRGNVPLQNTPEFPYSEVQQKRSTDGMVYTGVRRFIVIASESGSSICVPILTYEGKACLKKGVKSHNHGIIYASTRPPHPLRGEPPHGFAPVKLDLTAEGEKLVKESRINYSKLVTIEHNLNVLFIGSICHEHFPFVSDAVDTCWARRIREQKAPNRKKKTHRH</sequence>
<dbReference type="PANTHER" id="PTHR35391:SF5">
    <property type="entry name" value="DUF6590 DOMAIN-CONTAINING PROTEIN"/>
    <property type="match status" value="1"/>
</dbReference>
<dbReference type="PANTHER" id="PTHR35391">
    <property type="entry name" value="C2H2-TYPE DOMAIN-CONTAINING PROTEIN-RELATED"/>
    <property type="match status" value="1"/>
</dbReference>
<feature type="compositionally biased region" description="Basic and acidic residues" evidence="1">
    <location>
        <begin position="94"/>
        <end position="122"/>
    </location>
</feature>
<comment type="caution">
    <text evidence="3">The sequence shown here is derived from an EMBL/GenBank/DDBJ whole genome shotgun (WGS) entry which is preliminary data.</text>
</comment>
<evidence type="ECO:0000256" key="1">
    <source>
        <dbReference type="SAM" id="MobiDB-lite"/>
    </source>
</evidence>
<feature type="compositionally biased region" description="Basic and acidic residues" evidence="1">
    <location>
        <begin position="31"/>
        <end position="50"/>
    </location>
</feature>
<accession>A0A9P8RJL3</accession>
<feature type="domain" description="DUF6590" evidence="2">
    <location>
        <begin position="314"/>
        <end position="468"/>
    </location>
</feature>
<organism evidence="3 4">
    <name type="scientific">Truncatella angustata</name>
    <dbReference type="NCBI Taxonomy" id="152316"/>
    <lineage>
        <taxon>Eukaryota</taxon>
        <taxon>Fungi</taxon>
        <taxon>Dikarya</taxon>
        <taxon>Ascomycota</taxon>
        <taxon>Pezizomycotina</taxon>
        <taxon>Sordariomycetes</taxon>
        <taxon>Xylariomycetidae</taxon>
        <taxon>Amphisphaeriales</taxon>
        <taxon>Sporocadaceae</taxon>
        <taxon>Truncatella</taxon>
    </lineage>
</organism>
<feature type="region of interest" description="Disordered" evidence="1">
    <location>
        <begin position="162"/>
        <end position="198"/>
    </location>
</feature>
<feature type="region of interest" description="Disordered" evidence="1">
    <location>
        <begin position="1"/>
        <end position="150"/>
    </location>
</feature>
<protein>
    <recommendedName>
        <fullName evidence="2">DUF6590 domain-containing protein</fullName>
    </recommendedName>
</protein>
<dbReference type="InterPro" id="IPR046497">
    <property type="entry name" value="DUF6590"/>
</dbReference>
<feature type="compositionally biased region" description="Polar residues" evidence="1">
    <location>
        <begin position="162"/>
        <end position="180"/>
    </location>
</feature>
<feature type="compositionally biased region" description="Basic and acidic residues" evidence="1">
    <location>
        <begin position="57"/>
        <end position="66"/>
    </location>
</feature>
<reference evidence="3" key="1">
    <citation type="journal article" date="2021" name="Nat. Commun.">
        <title>Genetic determinants of endophytism in the Arabidopsis root mycobiome.</title>
        <authorList>
            <person name="Mesny F."/>
            <person name="Miyauchi S."/>
            <person name="Thiergart T."/>
            <person name="Pickel B."/>
            <person name="Atanasova L."/>
            <person name="Karlsson M."/>
            <person name="Huettel B."/>
            <person name="Barry K.W."/>
            <person name="Haridas S."/>
            <person name="Chen C."/>
            <person name="Bauer D."/>
            <person name="Andreopoulos W."/>
            <person name="Pangilinan J."/>
            <person name="LaButti K."/>
            <person name="Riley R."/>
            <person name="Lipzen A."/>
            <person name="Clum A."/>
            <person name="Drula E."/>
            <person name="Henrissat B."/>
            <person name="Kohler A."/>
            <person name="Grigoriev I.V."/>
            <person name="Martin F.M."/>
            <person name="Hacquard S."/>
        </authorList>
    </citation>
    <scope>NUCLEOTIDE SEQUENCE</scope>
    <source>
        <strain evidence="3">MPI-SDFR-AT-0073</strain>
    </source>
</reference>
<dbReference type="OrthoDB" id="3559580at2759"/>
<dbReference type="Proteomes" id="UP000758603">
    <property type="component" value="Unassembled WGS sequence"/>
</dbReference>
<gene>
    <name evidence="3" type="ORF">BKA67DRAFT_540708</name>
</gene>
<dbReference type="AlphaFoldDB" id="A0A9P8RJL3"/>
<keyword evidence="4" id="KW-1185">Reference proteome</keyword>
<evidence type="ECO:0000259" key="2">
    <source>
        <dbReference type="Pfam" id="PF20233"/>
    </source>
</evidence>
<dbReference type="EMBL" id="JAGPXC010000009">
    <property type="protein sequence ID" value="KAH6647259.1"/>
    <property type="molecule type" value="Genomic_DNA"/>
</dbReference>